<feature type="domain" description="PHD-type" evidence="5">
    <location>
        <begin position="3"/>
        <end position="61"/>
    </location>
</feature>
<dbReference type="GO" id="GO:0003676">
    <property type="term" value="F:nucleic acid binding"/>
    <property type="evidence" value="ECO:0007669"/>
    <property type="project" value="InterPro"/>
</dbReference>
<dbReference type="InterPro" id="IPR019787">
    <property type="entry name" value="Znf_PHD-finger"/>
</dbReference>
<dbReference type="InterPro" id="IPR001965">
    <property type="entry name" value="Znf_PHD"/>
</dbReference>
<organism evidence="7">
    <name type="scientific">Photinus pyralis</name>
    <name type="common">Common eastern firefly</name>
    <name type="synonym">Lampyris pyralis</name>
    <dbReference type="NCBI Taxonomy" id="7054"/>
    <lineage>
        <taxon>Eukaryota</taxon>
        <taxon>Metazoa</taxon>
        <taxon>Ecdysozoa</taxon>
        <taxon>Arthropoda</taxon>
        <taxon>Hexapoda</taxon>
        <taxon>Insecta</taxon>
        <taxon>Pterygota</taxon>
        <taxon>Neoptera</taxon>
        <taxon>Endopterygota</taxon>
        <taxon>Coleoptera</taxon>
        <taxon>Polyphaga</taxon>
        <taxon>Elateriformia</taxon>
        <taxon>Elateroidea</taxon>
        <taxon>Lampyridae</taxon>
        <taxon>Lampyrinae</taxon>
        <taxon>Photinus</taxon>
    </lineage>
</organism>
<dbReference type="PROSITE" id="PS50158">
    <property type="entry name" value="ZF_CCHC"/>
    <property type="match status" value="1"/>
</dbReference>
<sequence length="391" mass="44655">MPTAICGVCRVDLNRTDKVILCASWCQTYFHTKCVKVSDDEVKFINSKKNFNWFCDPCAIHESHSLRNILTNINKVTMNWDRVMESQHEKLMNHEKLLKDTLDQVNTQNVSISKDLAQVLQTQSEVKLTYADKLKQKTYDPVIIVKPKDANQPSKQTFTTLKENIDPITREVTGMKTLRRGTIVVECKNKEAAAKLKEEAETKLGSDYILSLPKQKMPKIKIVGLNDKIGSTQMKEMILAQNQFLDEAAYINVVHITEDKRNPNRYLAYAEVDGNSYRKILSEQKLNIGWDRCRIYDAVTTRRCYKCNGFGHKATDCSKTTTCPKCAGDHDLASCKASDAEIKCSNCANAVEKLKMKLDVQHPAWSVDCPVYKKRLDQERSRIDFLGHPQH</sequence>
<dbReference type="SMART" id="SM00249">
    <property type="entry name" value="PHD"/>
    <property type="match status" value="1"/>
</dbReference>
<protein>
    <recommendedName>
        <fullName evidence="8">CCHC-type domain-containing protein</fullName>
    </recommendedName>
</protein>
<keyword evidence="3" id="KW-0862">Zinc</keyword>
<dbReference type="PROSITE" id="PS01359">
    <property type="entry name" value="ZF_PHD_1"/>
    <property type="match status" value="1"/>
</dbReference>
<dbReference type="InterPro" id="IPR019786">
    <property type="entry name" value="Zinc_finger_PHD-type_CS"/>
</dbReference>
<dbReference type="GO" id="GO:0008270">
    <property type="term" value="F:zinc ion binding"/>
    <property type="evidence" value="ECO:0007669"/>
    <property type="project" value="UniProtKB-KW"/>
</dbReference>
<evidence type="ECO:0000259" key="6">
    <source>
        <dbReference type="PROSITE" id="PS50158"/>
    </source>
</evidence>
<evidence type="ECO:0000256" key="1">
    <source>
        <dbReference type="ARBA" id="ARBA00022723"/>
    </source>
</evidence>
<accession>A0A1Y1KHS9</accession>
<dbReference type="SUPFAM" id="SSF57903">
    <property type="entry name" value="FYVE/PHD zinc finger"/>
    <property type="match status" value="1"/>
</dbReference>
<dbReference type="InterPro" id="IPR011011">
    <property type="entry name" value="Znf_FYVE_PHD"/>
</dbReference>
<evidence type="ECO:0000256" key="2">
    <source>
        <dbReference type="ARBA" id="ARBA00022771"/>
    </source>
</evidence>
<evidence type="ECO:0000313" key="7">
    <source>
        <dbReference type="EMBL" id="JAV59135.1"/>
    </source>
</evidence>
<name>A0A1Y1KHS9_PHOPY</name>
<dbReference type="EMBL" id="GEZM01086638">
    <property type="protein sequence ID" value="JAV59135.1"/>
    <property type="molecule type" value="Transcribed_RNA"/>
</dbReference>
<dbReference type="InterPro" id="IPR001878">
    <property type="entry name" value="Znf_CCHC"/>
</dbReference>
<dbReference type="Pfam" id="PF00628">
    <property type="entry name" value="PHD"/>
    <property type="match status" value="1"/>
</dbReference>
<dbReference type="Gene3D" id="3.30.40.10">
    <property type="entry name" value="Zinc/RING finger domain, C3HC4 (zinc finger)"/>
    <property type="match status" value="1"/>
</dbReference>
<evidence type="ECO:0008006" key="8">
    <source>
        <dbReference type="Google" id="ProtNLM"/>
    </source>
</evidence>
<dbReference type="AlphaFoldDB" id="A0A1Y1KHS9"/>
<feature type="domain" description="CCHC-type" evidence="6">
    <location>
        <begin position="302"/>
        <end position="319"/>
    </location>
</feature>
<dbReference type="InterPro" id="IPR013083">
    <property type="entry name" value="Znf_RING/FYVE/PHD"/>
</dbReference>
<keyword evidence="1" id="KW-0479">Metal-binding</keyword>
<reference evidence="7" key="1">
    <citation type="journal article" date="2016" name="Sci. Rep.">
        <title>Molecular characterization of firefly nuptial gifts: a multi-omics approach sheds light on postcopulatory sexual selection.</title>
        <authorList>
            <person name="Al-Wathiqui N."/>
            <person name="Fallon T.R."/>
            <person name="South A."/>
            <person name="Weng J.K."/>
            <person name="Lewis S.M."/>
        </authorList>
    </citation>
    <scope>NUCLEOTIDE SEQUENCE</scope>
</reference>
<keyword evidence="2 4" id="KW-0863">Zinc-finger</keyword>
<proteinExistence type="predicted"/>
<evidence type="ECO:0000256" key="4">
    <source>
        <dbReference type="PROSITE-ProRule" id="PRU00047"/>
    </source>
</evidence>
<dbReference type="PROSITE" id="PS50016">
    <property type="entry name" value="ZF_PHD_2"/>
    <property type="match status" value="1"/>
</dbReference>
<evidence type="ECO:0000259" key="5">
    <source>
        <dbReference type="PROSITE" id="PS50016"/>
    </source>
</evidence>
<dbReference type="SMART" id="SM00343">
    <property type="entry name" value="ZnF_C2HC"/>
    <property type="match status" value="1"/>
</dbReference>
<evidence type="ECO:0000256" key="3">
    <source>
        <dbReference type="ARBA" id="ARBA00022833"/>
    </source>
</evidence>